<feature type="transmembrane region" description="Helical" evidence="2">
    <location>
        <begin position="112"/>
        <end position="134"/>
    </location>
</feature>
<dbReference type="AlphaFoldDB" id="A0A8H7KJA0"/>
<feature type="region of interest" description="Disordered" evidence="1">
    <location>
        <begin position="757"/>
        <end position="777"/>
    </location>
</feature>
<feature type="region of interest" description="Disordered" evidence="1">
    <location>
        <begin position="166"/>
        <end position="200"/>
    </location>
</feature>
<evidence type="ECO:0000313" key="3">
    <source>
        <dbReference type="EMBL" id="KAF7782132.1"/>
    </source>
</evidence>
<evidence type="ECO:0000256" key="2">
    <source>
        <dbReference type="SAM" id="Phobius"/>
    </source>
</evidence>
<feature type="region of interest" description="Disordered" evidence="1">
    <location>
        <begin position="812"/>
        <end position="861"/>
    </location>
</feature>
<dbReference type="Proteomes" id="UP000629468">
    <property type="component" value="Unassembled WGS sequence"/>
</dbReference>
<proteinExistence type="predicted"/>
<gene>
    <name evidence="3" type="ORF">Agabi119p4_1508</name>
</gene>
<feature type="region of interest" description="Disordered" evidence="1">
    <location>
        <begin position="614"/>
        <end position="634"/>
    </location>
</feature>
<feature type="compositionally biased region" description="Basic residues" evidence="1">
    <location>
        <begin position="172"/>
        <end position="186"/>
    </location>
</feature>
<organism evidence="3 4">
    <name type="scientific">Agaricus bisporus var. burnettii</name>
    <dbReference type="NCBI Taxonomy" id="192524"/>
    <lineage>
        <taxon>Eukaryota</taxon>
        <taxon>Fungi</taxon>
        <taxon>Dikarya</taxon>
        <taxon>Basidiomycota</taxon>
        <taxon>Agaricomycotina</taxon>
        <taxon>Agaricomycetes</taxon>
        <taxon>Agaricomycetidae</taxon>
        <taxon>Agaricales</taxon>
        <taxon>Agaricineae</taxon>
        <taxon>Agaricaceae</taxon>
        <taxon>Agaricus</taxon>
    </lineage>
</organism>
<evidence type="ECO:0000256" key="1">
    <source>
        <dbReference type="SAM" id="MobiDB-lite"/>
    </source>
</evidence>
<comment type="caution">
    <text evidence="3">The sequence shown here is derived from an EMBL/GenBank/DDBJ whole genome shotgun (WGS) entry which is preliminary data.</text>
</comment>
<feature type="compositionally biased region" description="Basic and acidic residues" evidence="1">
    <location>
        <begin position="1042"/>
        <end position="1054"/>
    </location>
</feature>
<protein>
    <submittedName>
        <fullName evidence="3">Uncharacterized protein</fullName>
    </submittedName>
</protein>
<feature type="transmembrane region" description="Helical" evidence="2">
    <location>
        <begin position="6"/>
        <end position="24"/>
    </location>
</feature>
<reference evidence="3 4" key="1">
    <citation type="journal article" name="Sci. Rep.">
        <title>Telomere-to-telomere assembled and centromere annotated genomes of the two main subspecies of the button mushroom Agaricus bisporus reveal especially polymorphic chromosome ends.</title>
        <authorList>
            <person name="Sonnenberg A.S.M."/>
            <person name="Sedaghat-Telgerd N."/>
            <person name="Lavrijssen B."/>
            <person name="Ohm R.A."/>
            <person name="Hendrickx P.M."/>
            <person name="Scholtmeijer K."/>
            <person name="Baars J.J.P."/>
            <person name="van Peer A."/>
        </authorList>
    </citation>
    <scope>NUCLEOTIDE SEQUENCE [LARGE SCALE GENOMIC DNA]</scope>
    <source>
        <strain evidence="3 4">H119_p4</strain>
    </source>
</reference>
<feature type="region of interest" description="Disordered" evidence="1">
    <location>
        <begin position="223"/>
        <end position="253"/>
    </location>
</feature>
<feature type="region of interest" description="Disordered" evidence="1">
    <location>
        <begin position="970"/>
        <end position="995"/>
    </location>
</feature>
<feature type="region of interest" description="Disordered" evidence="1">
    <location>
        <begin position="1115"/>
        <end position="1136"/>
    </location>
</feature>
<feature type="transmembrane region" description="Helical" evidence="2">
    <location>
        <begin position="320"/>
        <end position="344"/>
    </location>
</feature>
<feature type="transmembrane region" description="Helical" evidence="2">
    <location>
        <begin position="70"/>
        <end position="91"/>
    </location>
</feature>
<sequence length="1188" mass="130548">MLSLLSVPPALCFSVPLVVLVLALRTLALRQHRQFLLLSALALLSFALLASVAGILGLKASAGLFTFSKVQLIVDNIIYAELGVSVIYLAVKHNNPAPWLPRSRYIKPYTGLLCFFLFCATTIGLATPFVLAIPPLFPPLIFLIFTLSTLPLLVHLIYIHCYPPNPSPSPRSNKKPSKLSKPRKKLVNPSVTVPGPTSLPRLTMPCKNTTAITVLIPPPLPSPASSSASFPETDQSHKQLSHFKHPSDAEDPRPIEGSAYAAAKLHEESDLGHNTNYVERMDTDLEANPRFSRFTPATAPSALAITLRQRAMRLRMRSRSILITLLISQTFAILSGTLLLVLGISDDAITASTSLLRIIETVFIVLCVSGFTFAFYLHGLPLDNSLSPPQSLAAPGSITISVAQRQDHDDITPGIIYHTDEGDRAVAEGDMIPHFVVDGGDYPETSSLKPITDPVINVDKGKYGLGIDRIFNSAKSRFCQQDIFSHPRSDGHFGSASSSFTSPRPKRPPILVFDQVQYDDDEKFEDEGIELPVLATAQLPSPPTTPRAKGVDQPWQDGHHYPYNHHHLQERDSYFDREEVRVGVMRPGIKVNVIREFEEREKYQEAVADVVDTAASEPGCTSSSGSGDTVPASSISRSPRIWFSQYTFSPTSSKSPAITNNGPTSPSAKSLTLSPKSSTFSIFRSSTNPGSPKSAWKRAQRIKAKLRRPLTLHHSATASSPNVTSLDFAATASHRFVHRKAGSASKIAEWYPFTSKNKQGKREDNDRDTYWKGEEGRDSGGIEMADFVDLTDPFASPTPGFALPKWIDNGTAGSSSDVGHQRAMERTSMSEGRSELTSVGSAKGKGREWDTTGSGGRENEKVGGVMLTSKTTMWGRVPVVIGNEAGYDRDVNVMDFPGMLRMERRGKGSRKRQTSGKERRVGGRGVKRPDSPMPVPTTPSFTHSRSMSIDRMVDVLEDIVDAPGHVGLGLGSSLKRKPEHMRRKGSRQSLRSVQDGSTALKPFVPAIPNLPSSYFSIPTPSLPNEEIESDRFGDDNVNGRLSRWEKGKNRERTRNGSPIPIGMRSRLQTSLRRKGSPVPILFRSPSGYRHGGGASMDGRHMKEFGWILSSSSPTSTKALERETMRSRTAERRKAGGSDHVLKRYLEDESSVDVELNLEEVLLAQRLLRRLDSVYHYDDDHEGEDETGR</sequence>
<feature type="compositionally biased region" description="Polar residues" evidence="1">
    <location>
        <begin position="619"/>
        <end position="634"/>
    </location>
</feature>
<name>A0A8H7KJA0_AGABI</name>
<feature type="region of interest" description="Disordered" evidence="1">
    <location>
        <begin position="904"/>
        <end position="943"/>
    </location>
</feature>
<feature type="transmembrane region" description="Helical" evidence="2">
    <location>
        <begin position="356"/>
        <end position="377"/>
    </location>
</feature>
<accession>A0A8H7KJA0</accession>
<keyword evidence="2" id="KW-0472">Membrane</keyword>
<feature type="transmembrane region" description="Helical" evidence="2">
    <location>
        <begin position="36"/>
        <end position="58"/>
    </location>
</feature>
<feature type="region of interest" description="Disordered" evidence="1">
    <location>
        <begin position="1025"/>
        <end position="1062"/>
    </location>
</feature>
<feature type="compositionally biased region" description="Basic residues" evidence="1">
    <location>
        <begin position="974"/>
        <end position="986"/>
    </location>
</feature>
<dbReference type="EMBL" id="JABXXO010000003">
    <property type="protein sequence ID" value="KAF7782132.1"/>
    <property type="molecule type" value="Genomic_DNA"/>
</dbReference>
<feature type="compositionally biased region" description="Polar residues" evidence="1">
    <location>
        <begin position="827"/>
        <end position="840"/>
    </location>
</feature>
<evidence type="ECO:0000313" key="4">
    <source>
        <dbReference type="Proteomes" id="UP000629468"/>
    </source>
</evidence>
<feature type="compositionally biased region" description="Basic and acidic residues" evidence="1">
    <location>
        <begin position="1118"/>
        <end position="1136"/>
    </location>
</feature>
<feature type="compositionally biased region" description="Basic and acidic residues" evidence="1">
    <location>
        <begin position="760"/>
        <end position="777"/>
    </location>
</feature>
<feature type="region of interest" description="Disordered" evidence="1">
    <location>
        <begin position="650"/>
        <end position="673"/>
    </location>
</feature>
<keyword evidence="2" id="KW-0812">Transmembrane</keyword>
<keyword evidence="2" id="KW-1133">Transmembrane helix</keyword>